<feature type="coiled-coil region" evidence="1">
    <location>
        <begin position="169"/>
        <end position="229"/>
    </location>
</feature>
<protein>
    <submittedName>
        <fullName evidence="3">Uncharacterized protein</fullName>
    </submittedName>
</protein>
<reference evidence="3 4" key="1">
    <citation type="submission" date="2015-11" db="EMBL/GenBank/DDBJ databases">
        <title>Genomic analysis of 38 Legionella species identifies large and diverse effector repertoires.</title>
        <authorList>
            <person name="Burstein D."/>
            <person name="Amaro F."/>
            <person name="Zusman T."/>
            <person name="Lifshitz Z."/>
            <person name="Cohen O."/>
            <person name="Gilbert J.A."/>
            <person name="Pupko T."/>
            <person name="Shuman H.A."/>
            <person name="Segal G."/>
        </authorList>
    </citation>
    <scope>NUCLEOTIDE SEQUENCE [LARGE SCALE GENOMIC DNA]</scope>
    <source>
        <strain evidence="3 4">JA-26-G1-E2</strain>
    </source>
</reference>
<keyword evidence="2" id="KW-1133">Transmembrane helix</keyword>
<keyword evidence="1" id="KW-0175">Coiled coil</keyword>
<dbReference type="Proteomes" id="UP000054715">
    <property type="component" value="Unassembled WGS sequence"/>
</dbReference>
<keyword evidence="2" id="KW-0472">Membrane</keyword>
<sequence>MLAFHTKVGLDMKSLDIADLLIPGYTLLSEEVRADFEKSPAGKLFVNTTDKISQSLSAFQESISWWHYLVSDIENKGKLKQQEIELEKAQLLQRIEREEDYKKLTTAIILELLPEVFPDIAFLSQEEQKRLAQSQFSQELLSLVKLDRKIYKAHEQFFFTEAWHKITQLDLLEKKLHSLNQKKTALIQHWLEQFEQLDEVRLLRESIAYEKERQRLEEIANQFAIVEERMNALAQFFIWLNEDQNVIAELTQQYLYSLHTDSVDFSSIEEKVLTIIIFNHLQQVTNASFDYVNLHYFNLEQARLLANTVLRSFNFSKNLQLQDWFTNYQRGLEKKLQNNLLLINQKQWMSTTSSQEELLGSLSSLFWQSKTVEKTKEFLNKLADAHAFIQATGFSTQNESSFLAILDIYNYGRTAEQIAETRRIISSLLNPFLSLYREYRDIAFYEKSGYRKILRTVMPLLVVAAFVTLVAALLAPLAIPELAFTIILIPTLFLGMVLATKYVEIKDKVYKILREVYYGSPFQIPEFQVNARMVAVFGTEEKAQVVRDFYVQELQVCDETEAFYQASGESGILRQEELENRKENLIRRHSLCLEWYDIHSNVNLGYEKVPQLVLNRLTETGGREYEALKLALQQEFPIIQRHINLVVQKLTTSLNADSDKENAPTMETADSVGDAKNHSPLFFKPIQTLTHRNQAQKIDAIATMVKTC</sequence>
<gene>
    <name evidence="3" type="ORF">Ljam_0062</name>
</gene>
<evidence type="ECO:0000313" key="4">
    <source>
        <dbReference type="Proteomes" id="UP000054715"/>
    </source>
</evidence>
<comment type="caution">
    <text evidence="3">The sequence shown here is derived from an EMBL/GenBank/DDBJ whole genome shotgun (WGS) entry which is preliminary data.</text>
</comment>
<dbReference type="PATRIC" id="fig|455.5.peg.65"/>
<dbReference type="STRING" id="455.Ljam_0062"/>
<proteinExistence type="predicted"/>
<keyword evidence="2" id="KW-0812">Transmembrane</keyword>
<dbReference type="RefSeq" id="WP_058448147.1">
    <property type="nucleotide sequence ID" value="NZ_CAAAJF010000003.1"/>
</dbReference>
<evidence type="ECO:0000256" key="1">
    <source>
        <dbReference type="SAM" id="Coils"/>
    </source>
</evidence>
<evidence type="ECO:0000313" key="3">
    <source>
        <dbReference type="EMBL" id="KTD13272.1"/>
    </source>
</evidence>
<organism evidence="3 4">
    <name type="scientific">Legionella jamestowniensis</name>
    <dbReference type="NCBI Taxonomy" id="455"/>
    <lineage>
        <taxon>Bacteria</taxon>
        <taxon>Pseudomonadati</taxon>
        <taxon>Pseudomonadota</taxon>
        <taxon>Gammaproteobacteria</taxon>
        <taxon>Legionellales</taxon>
        <taxon>Legionellaceae</taxon>
        <taxon>Legionella</taxon>
    </lineage>
</organism>
<feature type="transmembrane region" description="Helical" evidence="2">
    <location>
        <begin position="457"/>
        <end position="476"/>
    </location>
</feature>
<dbReference type="AlphaFoldDB" id="A0A0W0UZK2"/>
<feature type="transmembrane region" description="Helical" evidence="2">
    <location>
        <begin position="482"/>
        <end position="503"/>
    </location>
</feature>
<accession>A0A0W0UZK2</accession>
<name>A0A0W0UZK2_9GAMM</name>
<evidence type="ECO:0000256" key="2">
    <source>
        <dbReference type="SAM" id="Phobius"/>
    </source>
</evidence>
<dbReference type="EMBL" id="LNYG01000001">
    <property type="protein sequence ID" value="KTD13272.1"/>
    <property type="molecule type" value="Genomic_DNA"/>
</dbReference>